<dbReference type="PANTHER" id="PTHR10039:SF15">
    <property type="entry name" value="NACHT DOMAIN-CONTAINING PROTEIN"/>
    <property type="match status" value="1"/>
</dbReference>
<reference evidence="3 4" key="1">
    <citation type="submission" date="2019-06" db="EMBL/GenBank/DDBJ databases">
        <title>Genome Sequence of the Brown Rot Fungal Pathogen Monilinia fructicola.</title>
        <authorList>
            <person name="De Miccolis Angelini R.M."/>
            <person name="Landi L."/>
            <person name="Abate D."/>
            <person name="Pollastro S."/>
            <person name="Romanazzi G."/>
            <person name="Faretra F."/>
        </authorList>
    </citation>
    <scope>NUCLEOTIDE SEQUENCE [LARGE SCALE GENOMIC DNA]</scope>
    <source>
        <strain evidence="3 4">Mfrc123</strain>
    </source>
</reference>
<dbReference type="SUPFAM" id="SSF52540">
    <property type="entry name" value="P-loop containing nucleoside triphosphate hydrolases"/>
    <property type="match status" value="1"/>
</dbReference>
<evidence type="ECO:0000313" key="4">
    <source>
        <dbReference type="Proteomes" id="UP000322873"/>
    </source>
</evidence>
<dbReference type="Proteomes" id="UP000322873">
    <property type="component" value="Unassembled WGS sequence"/>
</dbReference>
<comment type="caution">
    <text evidence="3">The sequence shown here is derived from an EMBL/GenBank/DDBJ whole genome shotgun (WGS) entry which is preliminary data.</text>
</comment>
<protein>
    <recommendedName>
        <fullName evidence="2">Nephrocystin 3-like N-terminal domain-containing protein</fullName>
    </recommendedName>
</protein>
<dbReference type="VEuPathDB" id="FungiDB:MFRU_038g00390"/>
<dbReference type="Pfam" id="PF24883">
    <property type="entry name" value="NPHP3_N"/>
    <property type="match status" value="1"/>
</dbReference>
<gene>
    <name evidence="3" type="ORF">EYC84_005016</name>
</gene>
<proteinExistence type="predicted"/>
<dbReference type="PANTHER" id="PTHR10039">
    <property type="entry name" value="AMELOGENIN"/>
    <property type="match status" value="1"/>
</dbReference>
<evidence type="ECO:0000259" key="2">
    <source>
        <dbReference type="Pfam" id="PF24883"/>
    </source>
</evidence>
<evidence type="ECO:0000256" key="1">
    <source>
        <dbReference type="ARBA" id="ARBA00022737"/>
    </source>
</evidence>
<organism evidence="3 4">
    <name type="scientific">Monilinia fructicola</name>
    <name type="common">Brown rot fungus</name>
    <name type="synonym">Ciboria fructicola</name>
    <dbReference type="NCBI Taxonomy" id="38448"/>
    <lineage>
        <taxon>Eukaryota</taxon>
        <taxon>Fungi</taxon>
        <taxon>Dikarya</taxon>
        <taxon>Ascomycota</taxon>
        <taxon>Pezizomycotina</taxon>
        <taxon>Leotiomycetes</taxon>
        <taxon>Helotiales</taxon>
        <taxon>Sclerotiniaceae</taxon>
        <taxon>Monilinia</taxon>
    </lineage>
</organism>
<evidence type="ECO:0000313" key="3">
    <source>
        <dbReference type="EMBL" id="KAA8573431.1"/>
    </source>
</evidence>
<dbReference type="InterPro" id="IPR027417">
    <property type="entry name" value="P-loop_NTPase"/>
</dbReference>
<dbReference type="Gene3D" id="3.40.50.300">
    <property type="entry name" value="P-loop containing nucleotide triphosphate hydrolases"/>
    <property type="match status" value="1"/>
</dbReference>
<dbReference type="AlphaFoldDB" id="A0A5M9JW61"/>
<accession>A0A5M9JW61</accession>
<dbReference type="InterPro" id="IPR056884">
    <property type="entry name" value="NPHP3-like_N"/>
</dbReference>
<feature type="domain" description="Nephrocystin 3-like N-terminal" evidence="2">
    <location>
        <begin position="155"/>
        <end position="320"/>
    </location>
</feature>
<sequence length="594" mass="68233">MRLSPKMLTASALFLECAENELSVPDLNAKQKNELKEIIDGCRDVLKDLQQMLSKYGKLGSDPRGLGEKMKILWKRVRWDQKDINELRSRITTNVAFLDLFTRNKIQEVKSSADQFYKKQDIRELNEESSKILNWLSRINHTPQQQDYIKKRHQGTGKWLLESQKFNTWVASDKQILFCPGIPGAGKTILTSIVVEELTNRFENDKSIGIAYLYCNFRRKHEQNVDDLVSCLLKQLAQRLPSLPDAVKDLHKRHSYKGTSPSLEDLLQTLQSVTAIYSKVFIFVDALDECQDTTGYEMKFLSQILNLQARCQLSLFATSRHVPEICKKFDPSTWLEIRASDEDVERYLDGHMSQISRYVSEKPDLQGEIKTAIINAVDGMYVTPVNLVDDSYISVRFLLAQLHLNSLRGKTSPKKIQQALQKLPTGSDAYDSAYTEAMERIEGQLEDEKELAKQQAIAVEIDEPELDKENFAAIDQMVSVCAGLVTVDEESNVIGLVHYTTQEYFNRKQNYWFPDAETYITTICVTNDFTYIHSLTQAVMKFLNSESKINTAWHILWDSSFSSDYLSWLEVSKITGMHLAAYFWCREYCTAATR</sequence>
<keyword evidence="4" id="KW-1185">Reference proteome</keyword>
<keyword evidence="1" id="KW-0677">Repeat</keyword>
<dbReference type="EMBL" id="VICG01000003">
    <property type="protein sequence ID" value="KAA8573431.1"/>
    <property type="molecule type" value="Genomic_DNA"/>
</dbReference>
<name>A0A5M9JW61_MONFR</name>